<evidence type="ECO:0000313" key="3">
    <source>
        <dbReference type="Proteomes" id="UP000078542"/>
    </source>
</evidence>
<proteinExistence type="predicted"/>
<name>A0A195D7G3_9HYME</name>
<keyword evidence="3" id="KW-1185">Reference proteome</keyword>
<reference evidence="2 3" key="1">
    <citation type="submission" date="2016-03" db="EMBL/GenBank/DDBJ databases">
        <title>Cyphomyrmex costatus WGS genome.</title>
        <authorList>
            <person name="Nygaard S."/>
            <person name="Hu H."/>
            <person name="Boomsma J."/>
            <person name="Zhang G."/>
        </authorList>
    </citation>
    <scope>NUCLEOTIDE SEQUENCE [LARGE SCALE GENOMIC DNA]</scope>
    <source>
        <strain evidence="2">MS0001</strain>
        <tissue evidence="2">Whole body</tissue>
    </source>
</reference>
<protein>
    <submittedName>
        <fullName evidence="2">Uncharacterized protein</fullName>
    </submittedName>
</protein>
<feature type="region of interest" description="Disordered" evidence="1">
    <location>
        <begin position="36"/>
        <end position="56"/>
    </location>
</feature>
<feature type="compositionally biased region" description="Polar residues" evidence="1">
    <location>
        <begin position="43"/>
        <end position="56"/>
    </location>
</feature>
<dbReference type="EMBL" id="KQ976749">
    <property type="protein sequence ID" value="KYN08816.1"/>
    <property type="molecule type" value="Genomic_DNA"/>
</dbReference>
<evidence type="ECO:0000256" key="1">
    <source>
        <dbReference type="SAM" id="MobiDB-lite"/>
    </source>
</evidence>
<dbReference type="AlphaFoldDB" id="A0A195D7G3"/>
<sequence length="56" mass="6434">MVEYGRASFLYNTTEKIRKKGPPRPRTARRNLQLYRKKRAASAGQTASWPVNNVAK</sequence>
<evidence type="ECO:0000313" key="2">
    <source>
        <dbReference type="EMBL" id="KYN08816.1"/>
    </source>
</evidence>
<gene>
    <name evidence="2" type="ORF">ALC62_00272</name>
</gene>
<organism evidence="2 3">
    <name type="scientific">Cyphomyrmex costatus</name>
    <dbReference type="NCBI Taxonomy" id="456900"/>
    <lineage>
        <taxon>Eukaryota</taxon>
        <taxon>Metazoa</taxon>
        <taxon>Ecdysozoa</taxon>
        <taxon>Arthropoda</taxon>
        <taxon>Hexapoda</taxon>
        <taxon>Insecta</taxon>
        <taxon>Pterygota</taxon>
        <taxon>Neoptera</taxon>
        <taxon>Endopterygota</taxon>
        <taxon>Hymenoptera</taxon>
        <taxon>Apocrita</taxon>
        <taxon>Aculeata</taxon>
        <taxon>Formicoidea</taxon>
        <taxon>Formicidae</taxon>
        <taxon>Myrmicinae</taxon>
        <taxon>Cyphomyrmex</taxon>
    </lineage>
</organism>
<accession>A0A195D7G3</accession>
<dbReference type="Proteomes" id="UP000078542">
    <property type="component" value="Unassembled WGS sequence"/>
</dbReference>